<evidence type="ECO:0000313" key="5">
    <source>
        <dbReference type="Proteomes" id="UP000007947"/>
    </source>
</evidence>
<evidence type="ECO:0000313" key="4">
    <source>
        <dbReference type="EMBL" id="BAK35071.1"/>
    </source>
</evidence>
<dbReference type="InterPro" id="IPR012074">
    <property type="entry name" value="GAF_ANTAR"/>
</dbReference>
<dbReference type="GO" id="GO:0003723">
    <property type="term" value="F:RNA binding"/>
    <property type="evidence" value="ECO:0007669"/>
    <property type="project" value="InterPro"/>
</dbReference>
<keyword evidence="2" id="KW-0804">Transcription</keyword>
<dbReference type="Pfam" id="PF13185">
    <property type="entry name" value="GAF_2"/>
    <property type="match status" value="1"/>
</dbReference>
<accession>F5XDP8</accession>
<organism evidence="4 5">
    <name type="scientific">Microlunatus phosphovorus (strain ATCC 700054 / DSM 10555 / JCM 9379 / NBRC 101784 / NCIMB 13414 / VKM Ac-1990 / NM-1)</name>
    <dbReference type="NCBI Taxonomy" id="1032480"/>
    <lineage>
        <taxon>Bacteria</taxon>
        <taxon>Bacillati</taxon>
        <taxon>Actinomycetota</taxon>
        <taxon>Actinomycetes</taxon>
        <taxon>Propionibacteriales</taxon>
        <taxon>Propionibacteriaceae</taxon>
        <taxon>Microlunatus</taxon>
    </lineage>
</organism>
<dbReference type="SMART" id="SM00065">
    <property type="entry name" value="GAF"/>
    <property type="match status" value="1"/>
</dbReference>
<dbReference type="Pfam" id="PF03861">
    <property type="entry name" value="ANTAR"/>
    <property type="match status" value="1"/>
</dbReference>
<gene>
    <name evidence="4" type="ordered locus">MLP_20570</name>
</gene>
<dbReference type="OrthoDB" id="3688893at2"/>
<dbReference type="PIRSF" id="PIRSF036625">
    <property type="entry name" value="GAF_ANTAR"/>
    <property type="match status" value="1"/>
</dbReference>
<dbReference type="SUPFAM" id="SSF55781">
    <property type="entry name" value="GAF domain-like"/>
    <property type="match status" value="1"/>
</dbReference>
<sequence length="250" mass="27196">MADELAYAEEFADLSTQLLRERHEQPTLDRVVALAVETIESSDYCSISVRTGNQVETPATTAEVGRQADELQYRLGEGPSLEAIWSSDACLIDDLTAEARWPQWARFVAESGIRSVLSVRIQGPADDALASLNLYALQPKAFDDTDLALATIFARHAGVAIYGARQHNNLTAAIQSRQLIGAAQGILMQRFGLDLDQAFELLRRYSQTYNVKLRQLAENLVRAGGIPPAADGQGASRALNESLGLPVPDS</sequence>
<dbReference type="InterPro" id="IPR036388">
    <property type="entry name" value="WH-like_DNA-bd_sf"/>
</dbReference>
<evidence type="ECO:0000256" key="2">
    <source>
        <dbReference type="ARBA" id="ARBA00023163"/>
    </source>
</evidence>
<keyword evidence="1" id="KW-0805">Transcription regulation</keyword>
<dbReference type="RefSeq" id="WP_013862943.1">
    <property type="nucleotide sequence ID" value="NC_015635.1"/>
</dbReference>
<feature type="domain" description="ANTAR" evidence="3">
    <location>
        <begin position="160"/>
        <end position="221"/>
    </location>
</feature>
<protein>
    <recommendedName>
        <fullName evidence="3">ANTAR domain-containing protein</fullName>
    </recommendedName>
</protein>
<dbReference type="InterPro" id="IPR029016">
    <property type="entry name" value="GAF-like_dom_sf"/>
</dbReference>
<name>F5XDP8_MICPN</name>
<proteinExistence type="predicted"/>
<evidence type="ECO:0000259" key="3">
    <source>
        <dbReference type="PROSITE" id="PS50921"/>
    </source>
</evidence>
<dbReference type="Proteomes" id="UP000007947">
    <property type="component" value="Chromosome"/>
</dbReference>
<dbReference type="PROSITE" id="PS50921">
    <property type="entry name" value="ANTAR"/>
    <property type="match status" value="1"/>
</dbReference>
<reference evidence="4 5" key="1">
    <citation type="submission" date="2011-05" db="EMBL/GenBank/DDBJ databases">
        <title>Whole genome sequence of Microlunatus phosphovorus NM-1.</title>
        <authorList>
            <person name="Hosoyama A."/>
            <person name="Sasaki K."/>
            <person name="Harada T."/>
            <person name="Igarashi R."/>
            <person name="Kawakoshi A."/>
            <person name="Sasagawa M."/>
            <person name="Fukada J."/>
            <person name="Nakamura S."/>
            <person name="Katano Y."/>
            <person name="Hanada S."/>
            <person name="Kamagata Y."/>
            <person name="Nakamura N."/>
            <person name="Yamazaki S."/>
            <person name="Fujita N."/>
        </authorList>
    </citation>
    <scope>NUCLEOTIDE SEQUENCE [LARGE SCALE GENOMIC DNA]</scope>
    <source>
        <strain evidence="5">ATCC 700054 / DSM 10555 / JCM 9379 / NBRC 101784 / NCIMB 13414 / VKM Ac-1990 / NM-1</strain>
    </source>
</reference>
<dbReference type="AlphaFoldDB" id="F5XDP8"/>
<dbReference type="eggNOG" id="COG2203">
    <property type="taxonomic scope" value="Bacteria"/>
</dbReference>
<dbReference type="HOGENOM" id="CLU_074354_2_0_11"/>
<evidence type="ECO:0000256" key="1">
    <source>
        <dbReference type="ARBA" id="ARBA00023015"/>
    </source>
</evidence>
<dbReference type="KEGG" id="mph:MLP_20570"/>
<dbReference type="SMART" id="SM01012">
    <property type="entry name" value="ANTAR"/>
    <property type="match status" value="1"/>
</dbReference>
<keyword evidence="5" id="KW-1185">Reference proteome</keyword>
<dbReference type="Gene3D" id="1.10.10.10">
    <property type="entry name" value="Winged helix-like DNA-binding domain superfamily/Winged helix DNA-binding domain"/>
    <property type="match status" value="1"/>
</dbReference>
<dbReference type="EMBL" id="AP012204">
    <property type="protein sequence ID" value="BAK35071.1"/>
    <property type="molecule type" value="Genomic_DNA"/>
</dbReference>
<dbReference type="Gene3D" id="3.30.450.40">
    <property type="match status" value="1"/>
</dbReference>
<dbReference type="InterPro" id="IPR003018">
    <property type="entry name" value="GAF"/>
</dbReference>
<dbReference type="STRING" id="1032480.MLP_20570"/>
<dbReference type="InterPro" id="IPR005561">
    <property type="entry name" value="ANTAR"/>
</dbReference>